<name>A0A858BY26_9FIRM</name>
<accession>A0A858BY26</accession>
<dbReference type="Proteomes" id="UP000466848">
    <property type="component" value="Chromosome"/>
</dbReference>
<dbReference type="EMBL" id="CP048649">
    <property type="protein sequence ID" value="QIB70008.1"/>
    <property type="molecule type" value="Genomic_DNA"/>
</dbReference>
<dbReference type="RefSeq" id="WP_163067248.1">
    <property type="nucleotide sequence ID" value="NZ_CP048649.1"/>
</dbReference>
<dbReference type="KEGG" id="abut:Ami103574_12185"/>
<keyword evidence="2" id="KW-1185">Reference proteome</keyword>
<organism evidence="1 2">
    <name type="scientific">Aminipila butyrica</name>
    <dbReference type="NCBI Taxonomy" id="433296"/>
    <lineage>
        <taxon>Bacteria</taxon>
        <taxon>Bacillati</taxon>
        <taxon>Bacillota</taxon>
        <taxon>Clostridia</taxon>
        <taxon>Peptostreptococcales</taxon>
        <taxon>Anaerovoracaceae</taxon>
        <taxon>Aminipila</taxon>
    </lineage>
</organism>
<reference evidence="1 2" key="1">
    <citation type="submission" date="2020-02" db="EMBL/GenBank/DDBJ databases">
        <authorList>
            <person name="Kim Y.B."/>
            <person name="Roh S.W."/>
        </authorList>
    </citation>
    <scope>NUCLEOTIDE SEQUENCE [LARGE SCALE GENOMIC DNA]</scope>
    <source>
        <strain evidence="1 2">DSM 103574</strain>
    </source>
</reference>
<protein>
    <recommendedName>
        <fullName evidence="3">Restriction endonuclease subunit S</fullName>
    </recommendedName>
</protein>
<sequence>MNTAALRRKVLELAVRGRLIPQDPADEPASALLKEIRQEKARLIQAGKLRPKEAKGDSIIFLAADNCHYEQFTNKSLPCNHLIYQSLLFTGSTA</sequence>
<evidence type="ECO:0000313" key="2">
    <source>
        <dbReference type="Proteomes" id="UP000466848"/>
    </source>
</evidence>
<evidence type="ECO:0008006" key="3">
    <source>
        <dbReference type="Google" id="ProtNLM"/>
    </source>
</evidence>
<evidence type="ECO:0000313" key="1">
    <source>
        <dbReference type="EMBL" id="QIB70008.1"/>
    </source>
</evidence>
<dbReference type="AlphaFoldDB" id="A0A858BY26"/>
<gene>
    <name evidence="1" type="ORF">Ami103574_12185</name>
</gene>
<proteinExistence type="predicted"/>